<evidence type="ECO:0000313" key="2">
    <source>
        <dbReference type="EMBL" id="KAH0962588.1"/>
    </source>
</evidence>
<feature type="signal peptide" evidence="1">
    <location>
        <begin position="1"/>
        <end position="19"/>
    </location>
</feature>
<dbReference type="RefSeq" id="XP_044720101.1">
    <property type="nucleotide sequence ID" value="XM_044865161.1"/>
</dbReference>
<accession>A0A9P8MUU8</accession>
<keyword evidence="1" id="KW-0732">Signal</keyword>
<evidence type="ECO:0000313" key="3">
    <source>
        <dbReference type="Proteomes" id="UP000824596"/>
    </source>
</evidence>
<dbReference type="EMBL" id="JAIZPD010000006">
    <property type="protein sequence ID" value="KAH0962588.1"/>
    <property type="molecule type" value="Genomic_DNA"/>
</dbReference>
<reference evidence="2" key="1">
    <citation type="submission" date="2021-09" db="EMBL/GenBank/DDBJ databases">
        <title>A high-quality genome of the endoparasitic fungus Hirsutella rhossiliensis with a comparison of Hirsutella genomes reveals transposable elements contributing to genome size variation.</title>
        <authorList>
            <person name="Lin R."/>
            <person name="Jiao Y."/>
            <person name="Sun X."/>
            <person name="Ling J."/>
            <person name="Xie B."/>
            <person name="Cheng X."/>
        </authorList>
    </citation>
    <scope>NUCLEOTIDE SEQUENCE</scope>
    <source>
        <strain evidence="2">HR02</strain>
    </source>
</reference>
<keyword evidence="3" id="KW-1185">Reference proteome</keyword>
<name>A0A9P8MUU8_9HYPO</name>
<evidence type="ECO:0000256" key="1">
    <source>
        <dbReference type="SAM" id="SignalP"/>
    </source>
</evidence>
<dbReference type="GeneID" id="68355819"/>
<dbReference type="AlphaFoldDB" id="A0A9P8MUU8"/>
<dbReference type="OrthoDB" id="4912460at2759"/>
<comment type="caution">
    <text evidence="2">The sequence shown here is derived from an EMBL/GenBank/DDBJ whole genome shotgun (WGS) entry which is preliminary data.</text>
</comment>
<organism evidence="2 3">
    <name type="scientific">Hirsutella rhossiliensis</name>
    <dbReference type="NCBI Taxonomy" id="111463"/>
    <lineage>
        <taxon>Eukaryota</taxon>
        <taxon>Fungi</taxon>
        <taxon>Dikarya</taxon>
        <taxon>Ascomycota</taxon>
        <taxon>Pezizomycotina</taxon>
        <taxon>Sordariomycetes</taxon>
        <taxon>Hypocreomycetidae</taxon>
        <taxon>Hypocreales</taxon>
        <taxon>Ophiocordycipitaceae</taxon>
        <taxon>Hirsutella</taxon>
    </lineage>
</organism>
<feature type="chain" id="PRO_5040195776" evidence="1">
    <location>
        <begin position="20"/>
        <end position="117"/>
    </location>
</feature>
<sequence length="117" mass="13785">MLIKQFLLAALFTMGSVTANPVANPDNVEIEARDVGNFDIEARDLGMADEGNLVARDGRHHGHRHGGHRHWGHRHWGHRHGGYRHRHRHHCHRYGYDWHHGYNRCCSFRYGRSWDCY</sequence>
<protein>
    <submittedName>
        <fullName evidence="2">Uncharacterized protein</fullName>
    </submittedName>
</protein>
<dbReference type="Proteomes" id="UP000824596">
    <property type="component" value="Unassembled WGS sequence"/>
</dbReference>
<proteinExistence type="predicted"/>
<gene>
    <name evidence="2" type="ORF">HRG_06690</name>
</gene>